<comment type="caution">
    <text evidence="1">The sequence shown here is derived from an EMBL/GenBank/DDBJ whole genome shotgun (WGS) entry which is preliminary data.</text>
</comment>
<dbReference type="RefSeq" id="WP_005646558.1">
    <property type="nucleotide sequence ID" value="NZ_JADNHS010000022.1"/>
</dbReference>
<evidence type="ECO:0000313" key="1">
    <source>
        <dbReference type="EMBL" id="MTU30910.1"/>
    </source>
</evidence>
<dbReference type="AlphaFoldDB" id="A0A7K1HIE3"/>
<protein>
    <submittedName>
        <fullName evidence="1">Uncharacterized protein</fullName>
    </submittedName>
</protein>
<accession>A0A7K1HIE3</accession>
<reference evidence="1 2" key="1">
    <citation type="journal article" date="2019" name="Nat. Med.">
        <title>A library of human gut bacterial isolates paired with longitudinal multiomics data enables mechanistic microbiome research.</title>
        <authorList>
            <person name="Poyet M."/>
            <person name="Groussin M."/>
            <person name="Gibbons S.M."/>
            <person name="Avila-Pacheco J."/>
            <person name="Jiang X."/>
            <person name="Kearney S.M."/>
            <person name="Perrotta A.R."/>
            <person name="Berdy B."/>
            <person name="Zhao S."/>
            <person name="Lieberman T.D."/>
            <person name="Swanson P.K."/>
            <person name="Smith M."/>
            <person name="Roesemann S."/>
            <person name="Alexander J.E."/>
            <person name="Rich S.A."/>
            <person name="Livny J."/>
            <person name="Vlamakis H."/>
            <person name="Clish C."/>
            <person name="Bullock K."/>
            <person name="Deik A."/>
            <person name="Scott J."/>
            <person name="Pierce K.A."/>
            <person name="Xavier R.J."/>
            <person name="Alm E.J."/>
        </authorList>
    </citation>
    <scope>NUCLEOTIDE SEQUENCE [LARGE SCALE GENOMIC DNA]</scope>
    <source>
        <strain evidence="1 2">BIOML-A25</strain>
    </source>
</reference>
<sequence length="86" mass="10040">MKKVLLLLFVYFLGFGMLSAQGMKYFEVEKTTNDNMLRLVPPDFPELVGSSGYYVENYNCDILFDKIRSSLSDYCQKNDWYPDKKG</sequence>
<gene>
    <name evidence="1" type="ORF">GMD66_17175</name>
</gene>
<dbReference type="Proteomes" id="UP000437446">
    <property type="component" value="Unassembled WGS sequence"/>
</dbReference>
<evidence type="ECO:0000313" key="2">
    <source>
        <dbReference type="Proteomes" id="UP000437446"/>
    </source>
</evidence>
<proteinExistence type="predicted"/>
<organism evidence="1 2">
    <name type="scientific">Parabacteroides merdae</name>
    <dbReference type="NCBI Taxonomy" id="46503"/>
    <lineage>
        <taxon>Bacteria</taxon>
        <taxon>Pseudomonadati</taxon>
        <taxon>Bacteroidota</taxon>
        <taxon>Bacteroidia</taxon>
        <taxon>Bacteroidales</taxon>
        <taxon>Tannerellaceae</taxon>
        <taxon>Parabacteroides</taxon>
    </lineage>
</organism>
<name>A0A7K1HIE3_9BACT</name>
<dbReference type="EMBL" id="WNCR01000012">
    <property type="protein sequence ID" value="MTU30910.1"/>
    <property type="molecule type" value="Genomic_DNA"/>
</dbReference>